<proteinExistence type="inferred from homology"/>
<evidence type="ECO:0000313" key="6">
    <source>
        <dbReference type="Proteomes" id="UP001642483"/>
    </source>
</evidence>
<evidence type="ECO:0000256" key="1">
    <source>
        <dbReference type="ARBA" id="ARBA00022692"/>
    </source>
</evidence>
<keyword evidence="6" id="KW-1185">Reference proteome</keyword>
<sequence>MDSSMLPYDDTVDTTTYHVLNLQYPFYVIFSFWKVEGNLELLYSSVFLFLFGIGHEFFNNLQAKFTNHGLCTKVTKHDTGDDKNLVKQPKNDKQNICEQKTKSGKKANNEDGKCKYTCFPPNVELLLKHCVDTIVYCFMLMWSYVLMLSVMTMNPVIICSAVSGCTTGYFIFHKQKFSRKAEKTEKKMPNETMRLTNRQDSLMKETILR</sequence>
<dbReference type="Proteomes" id="UP001642483">
    <property type="component" value="Unassembled WGS sequence"/>
</dbReference>
<keyword evidence="4" id="KW-0813">Transport</keyword>
<keyword evidence="4" id="KW-0186">Copper</keyword>
<feature type="transmembrane region" description="Helical" evidence="4">
    <location>
        <begin position="153"/>
        <end position="172"/>
    </location>
</feature>
<dbReference type="PANTHER" id="PTHR12483">
    <property type="entry name" value="SOLUTE CARRIER FAMILY 31 COPPER TRANSPORTERS"/>
    <property type="match status" value="1"/>
</dbReference>
<protein>
    <recommendedName>
        <fullName evidence="4">Copper transport protein</fullName>
    </recommendedName>
</protein>
<dbReference type="InterPro" id="IPR007274">
    <property type="entry name" value="Cop_transporter"/>
</dbReference>
<comment type="similarity">
    <text evidence="4">Belongs to the copper transporter (Ctr) (TC 1.A.56) family. SLC31A subfamily.</text>
</comment>
<comment type="subcellular location">
    <subcellularLocation>
        <location evidence="4">Membrane</location>
        <topology evidence="4">Multi-pass membrane protein</topology>
    </subcellularLocation>
</comment>
<name>A0ABP0EWR0_CLALP</name>
<evidence type="ECO:0000256" key="4">
    <source>
        <dbReference type="RuleBase" id="RU367022"/>
    </source>
</evidence>
<dbReference type="PANTHER" id="PTHR12483:SF115">
    <property type="entry name" value="COPPER TRANSPORT PROTEIN"/>
    <property type="match status" value="1"/>
</dbReference>
<accession>A0ABP0EWR0</accession>
<keyword evidence="1 4" id="KW-0812">Transmembrane</keyword>
<keyword evidence="3 4" id="KW-0472">Membrane</keyword>
<dbReference type="EMBL" id="CAWYQH010000001">
    <property type="protein sequence ID" value="CAK8671888.1"/>
    <property type="molecule type" value="Genomic_DNA"/>
</dbReference>
<feature type="transmembrane region" description="Helical" evidence="4">
    <location>
        <begin position="125"/>
        <end position="147"/>
    </location>
</feature>
<evidence type="ECO:0000256" key="3">
    <source>
        <dbReference type="ARBA" id="ARBA00023136"/>
    </source>
</evidence>
<evidence type="ECO:0000313" key="5">
    <source>
        <dbReference type="EMBL" id="CAK8671888.1"/>
    </source>
</evidence>
<feature type="transmembrane region" description="Helical" evidence="4">
    <location>
        <begin position="41"/>
        <end position="58"/>
    </location>
</feature>
<keyword evidence="4" id="KW-0406">Ion transport</keyword>
<dbReference type="Pfam" id="PF04145">
    <property type="entry name" value="Ctr"/>
    <property type="match status" value="1"/>
</dbReference>
<keyword evidence="4" id="KW-0187">Copper transport</keyword>
<evidence type="ECO:0000256" key="2">
    <source>
        <dbReference type="ARBA" id="ARBA00022989"/>
    </source>
</evidence>
<reference evidence="5 6" key="1">
    <citation type="submission" date="2024-02" db="EMBL/GenBank/DDBJ databases">
        <authorList>
            <person name="Daric V."/>
            <person name="Darras S."/>
        </authorList>
    </citation>
    <scope>NUCLEOTIDE SEQUENCE [LARGE SCALE GENOMIC DNA]</scope>
</reference>
<gene>
    <name evidence="5" type="ORF">CVLEPA_LOCUS918</name>
</gene>
<comment type="caution">
    <text evidence="5">The sequence shown here is derived from an EMBL/GenBank/DDBJ whole genome shotgun (WGS) entry which is preliminary data.</text>
</comment>
<organism evidence="5 6">
    <name type="scientific">Clavelina lepadiformis</name>
    <name type="common">Light-bulb sea squirt</name>
    <name type="synonym">Ascidia lepadiformis</name>
    <dbReference type="NCBI Taxonomy" id="159417"/>
    <lineage>
        <taxon>Eukaryota</taxon>
        <taxon>Metazoa</taxon>
        <taxon>Chordata</taxon>
        <taxon>Tunicata</taxon>
        <taxon>Ascidiacea</taxon>
        <taxon>Aplousobranchia</taxon>
        <taxon>Clavelinidae</taxon>
        <taxon>Clavelina</taxon>
    </lineage>
</organism>
<keyword evidence="2 4" id="KW-1133">Transmembrane helix</keyword>